<dbReference type="Pfam" id="PF00521">
    <property type="entry name" value="DNA_topoisoIV"/>
    <property type="match status" value="1"/>
</dbReference>
<dbReference type="SMART" id="SM00387">
    <property type="entry name" value="HATPase_c"/>
    <property type="match status" value="1"/>
</dbReference>
<dbReference type="SUPFAM" id="SSF54211">
    <property type="entry name" value="Ribosomal protein S5 domain 2-like"/>
    <property type="match status" value="1"/>
</dbReference>
<evidence type="ECO:0000256" key="13">
    <source>
        <dbReference type="ARBA" id="ARBA00023235"/>
    </source>
</evidence>
<dbReference type="SMART" id="SM00434">
    <property type="entry name" value="TOP4c"/>
    <property type="match status" value="1"/>
</dbReference>
<feature type="compositionally biased region" description="Basic residues" evidence="17">
    <location>
        <begin position="1272"/>
        <end position="1286"/>
    </location>
</feature>
<organism evidence="20 21">
    <name type="scientific">Synchytrium endobioticum</name>
    <dbReference type="NCBI Taxonomy" id="286115"/>
    <lineage>
        <taxon>Eukaryota</taxon>
        <taxon>Fungi</taxon>
        <taxon>Fungi incertae sedis</taxon>
        <taxon>Chytridiomycota</taxon>
        <taxon>Chytridiomycota incertae sedis</taxon>
        <taxon>Chytridiomycetes</taxon>
        <taxon>Synchytriales</taxon>
        <taxon>Synchytriaceae</taxon>
        <taxon>Synchytrium</taxon>
    </lineage>
</organism>
<comment type="similarity">
    <text evidence="4 16">Belongs to the type II topoisomerase family.</text>
</comment>
<evidence type="ECO:0000256" key="11">
    <source>
        <dbReference type="ARBA" id="ARBA00023029"/>
    </source>
</evidence>
<dbReference type="PROSITE" id="PS00177">
    <property type="entry name" value="TOPOISOMERASE_II"/>
    <property type="match status" value="1"/>
</dbReference>
<evidence type="ECO:0000256" key="17">
    <source>
        <dbReference type="SAM" id="MobiDB-lite"/>
    </source>
</evidence>
<dbReference type="FunFam" id="3.30.1490.30:FF:000001">
    <property type="entry name" value="DNA topoisomerase 2"/>
    <property type="match status" value="1"/>
</dbReference>
<evidence type="ECO:0000256" key="1">
    <source>
        <dbReference type="ARBA" id="ARBA00000185"/>
    </source>
</evidence>
<dbReference type="SUPFAM" id="SSF55874">
    <property type="entry name" value="ATPase domain of HSP90 chaperone/DNA topoisomerase II/histidine kinase"/>
    <property type="match status" value="1"/>
</dbReference>
<keyword evidence="8 16" id="KW-0547">Nucleotide-binding</keyword>
<dbReference type="FunFam" id="3.90.199.10:FF:000002">
    <property type="entry name" value="DNA topoisomerase 2"/>
    <property type="match status" value="1"/>
</dbReference>
<evidence type="ECO:0000256" key="2">
    <source>
        <dbReference type="ARBA" id="ARBA00001913"/>
    </source>
</evidence>
<keyword evidence="21" id="KW-1185">Reference proteome</keyword>
<dbReference type="GO" id="GO:0006265">
    <property type="term" value="P:DNA topological change"/>
    <property type="evidence" value="ECO:0007669"/>
    <property type="project" value="UniProtKB-UniRule"/>
</dbReference>
<accession>A0A507CW91</accession>
<dbReference type="Gene3D" id="3.30.230.10">
    <property type="match status" value="1"/>
</dbReference>
<feature type="region of interest" description="Disordered" evidence="17">
    <location>
        <begin position="1259"/>
        <end position="1294"/>
    </location>
</feature>
<feature type="compositionally biased region" description="Basic residues" evidence="17">
    <location>
        <begin position="1337"/>
        <end position="1348"/>
    </location>
</feature>
<gene>
    <name evidence="20" type="ORF">SeMB42_g04693</name>
</gene>
<dbReference type="InterPro" id="IPR003594">
    <property type="entry name" value="HATPase_dom"/>
</dbReference>
<dbReference type="Gene3D" id="3.30.1360.40">
    <property type="match status" value="1"/>
</dbReference>
<dbReference type="InterPro" id="IPR014721">
    <property type="entry name" value="Ribsml_uS5_D2-typ_fold_subgr"/>
</dbReference>
<keyword evidence="7" id="KW-0479">Metal-binding</keyword>
<dbReference type="PANTHER" id="PTHR10169">
    <property type="entry name" value="DNA TOPOISOMERASE/GYRASE"/>
    <property type="match status" value="1"/>
</dbReference>
<dbReference type="GO" id="GO:0005634">
    <property type="term" value="C:nucleus"/>
    <property type="evidence" value="ECO:0007669"/>
    <property type="project" value="TreeGrafter"/>
</dbReference>
<dbReference type="GO" id="GO:0003677">
    <property type="term" value="F:DNA binding"/>
    <property type="evidence" value="ECO:0007669"/>
    <property type="project" value="UniProtKB-UniRule"/>
</dbReference>
<dbReference type="GO" id="GO:0005524">
    <property type="term" value="F:ATP binding"/>
    <property type="evidence" value="ECO:0007669"/>
    <property type="project" value="UniProtKB-UniRule"/>
</dbReference>
<evidence type="ECO:0000256" key="10">
    <source>
        <dbReference type="ARBA" id="ARBA00022842"/>
    </source>
</evidence>
<dbReference type="InterPro" id="IPR034157">
    <property type="entry name" value="TOPRIM_TopoII"/>
</dbReference>
<evidence type="ECO:0000256" key="8">
    <source>
        <dbReference type="ARBA" id="ARBA00022741"/>
    </source>
</evidence>
<dbReference type="Gene3D" id="3.40.50.670">
    <property type="match status" value="1"/>
</dbReference>
<dbReference type="InterPro" id="IPR013757">
    <property type="entry name" value="Topo_IIA_A_a_sf"/>
</dbReference>
<dbReference type="InterPro" id="IPR001154">
    <property type="entry name" value="TopoII_euk"/>
</dbReference>
<evidence type="ECO:0000256" key="12">
    <source>
        <dbReference type="ARBA" id="ARBA00023125"/>
    </source>
</evidence>
<dbReference type="PRINTS" id="PR01158">
    <property type="entry name" value="TOPISMRASEII"/>
</dbReference>
<evidence type="ECO:0000313" key="20">
    <source>
        <dbReference type="EMBL" id="TPX43492.1"/>
    </source>
</evidence>
<dbReference type="InterPro" id="IPR013758">
    <property type="entry name" value="Topo_IIA_A/C_ab"/>
</dbReference>
<feature type="compositionally biased region" description="Polar residues" evidence="17">
    <location>
        <begin position="1411"/>
        <end position="1423"/>
    </location>
</feature>
<dbReference type="InterPro" id="IPR006171">
    <property type="entry name" value="TOPRIM_dom"/>
</dbReference>
<dbReference type="InterPro" id="IPR020568">
    <property type="entry name" value="Ribosomal_Su5_D2-typ_SF"/>
</dbReference>
<dbReference type="InterPro" id="IPR001241">
    <property type="entry name" value="Topo_IIA"/>
</dbReference>
<evidence type="ECO:0000256" key="3">
    <source>
        <dbReference type="ARBA" id="ARBA00001946"/>
    </source>
</evidence>
<comment type="function">
    <text evidence="14 16">Control of topological states of DNA by transient breakage and subsequent rejoining of DNA strands. Topoisomerase II makes double-strand breaks.</text>
</comment>
<evidence type="ECO:0000256" key="5">
    <source>
        <dbReference type="ARBA" id="ARBA00012895"/>
    </source>
</evidence>
<evidence type="ECO:0000256" key="16">
    <source>
        <dbReference type="RuleBase" id="RU362094"/>
    </source>
</evidence>
<feature type="domain" description="Topo IIA-type catalytic" evidence="19">
    <location>
        <begin position="807"/>
        <end position="1245"/>
    </location>
</feature>
<dbReference type="Pfam" id="PF00204">
    <property type="entry name" value="DNA_gyraseB"/>
    <property type="match status" value="1"/>
</dbReference>
<protein>
    <recommendedName>
        <fullName evidence="6 16">DNA topoisomerase 2</fullName>
        <ecNumber evidence="5 16">5.6.2.2</ecNumber>
    </recommendedName>
</protein>
<evidence type="ECO:0000256" key="7">
    <source>
        <dbReference type="ARBA" id="ARBA00022723"/>
    </source>
</evidence>
<dbReference type="VEuPathDB" id="FungiDB:SeMB42_g04693"/>
<dbReference type="InterPro" id="IPR013506">
    <property type="entry name" value="Topo_IIA_bsu_dom2"/>
</dbReference>
<dbReference type="GO" id="GO:0046872">
    <property type="term" value="F:metal ion binding"/>
    <property type="evidence" value="ECO:0007669"/>
    <property type="project" value="UniProtKB-KW"/>
</dbReference>
<evidence type="ECO:0000256" key="15">
    <source>
        <dbReference type="PROSITE-ProRule" id="PRU01384"/>
    </source>
</evidence>
<dbReference type="CDD" id="cd03365">
    <property type="entry name" value="TOPRIM_TopoIIA"/>
    <property type="match status" value="1"/>
</dbReference>
<comment type="cofactor">
    <cofactor evidence="3">
        <name>Mg(2+)</name>
        <dbReference type="ChEBI" id="CHEBI:18420"/>
    </cofactor>
</comment>
<dbReference type="InterPro" id="IPR050634">
    <property type="entry name" value="DNA_Topoisomerase_II"/>
</dbReference>
<dbReference type="PROSITE" id="PS52040">
    <property type="entry name" value="TOPO_IIA"/>
    <property type="match status" value="1"/>
</dbReference>
<dbReference type="PANTHER" id="PTHR10169:SF38">
    <property type="entry name" value="DNA TOPOISOMERASE 2"/>
    <property type="match status" value="1"/>
</dbReference>
<dbReference type="Pfam" id="PF02518">
    <property type="entry name" value="HATPase_c"/>
    <property type="match status" value="1"/>
</dbReference>
<comment type="subunit">
    <text evidence="16">Homodimer.</text>
</comment>
<evidence type="ECO:0000259" key="18">
    <source>
        <dbReference type="PROSITE" id="PS50880"/>
    </source>
</evidence>
<dbReference type="FunFam" id="3.30.230.10:FF:000008">
    <property type="entry name" value="DNA topoisomerase 2"/>
    <property type="match status" value="1"/>
</dbReference>
<dbReference type="InterPro" id="IPR031660">
    <property type="entry name" value="TOPRIM_C"/>
</dbReference>
<sequence length="1561" mass="174731">MSVVRIYSTSSPKGINVPPRSTKMSDSEENIYEASDSDDFEVSKKKKGPTKPKVAASTAIKGSTKLVKEKAAVNSNAKPPTKPKKTTAAAKKTNVVASTGDSMDEDEDEAPHTGSSSKATFRKSGYSEDKTIEEIYQKKTQLEHILLRPDTYIGSVENHTQQMWVYEQGKMVHRNVTFVPGLYKIFDEILVNAADNKTRDASMDVIKVTIDREHNRIAVYNTGRGIPIEIHKEEKVYVPELIFGHLLTGSNYDDNEKKLVGGRNGYGAKLCNIFSTEFIIETASSASGKKYKQVFTNNMSKKSEPAITPNPKEEDYTKITFSPDLAKFSLTEIDDDLEALLTRRVYDLAGVVKDVKVYLNDKKILIKGFKQYIDMFAHSEDVLEGATNKPIIFESPNERWEIGVTVSEGQFQQISFVNSIATSKGGTHITHVVDQLVAALQEAVKKKDKKAQPLKPFQIKNHLSVFVNCQIENPTFDSQTKENMTLRASAFGSKCTLSEDFIKKVLKSGVVESIMSFAKAKQDQLLKKTDGHKHSRISGFTKLDDANNAGTRLASQCTLILTEGDSAKALAVSGLSIVGRDNYGVFPLRGKLLNVREATHAQIMGNQEITAIKQIMGLQQGKAYTTTDTLRYGHLMIMTDQDHDGSHIKGLIINFLDHFWPSLLKIPQFLVEFITPIVKVTKGKEKNRREITFFTIPEYEQWREQNDEGKGWTIKYYKGLGTSTSEDAKKYFGNMDRHLKPFRAAANEDRDLVDMAFNKKKADNRKDWLRHFQPGTYMDHSMNEIPISDFINKELILFSMADNARSIPSVVDGLKPGHRKILFACFKRNLKNDIKVAQLAGYVAEHSAYHHGEQSLCATIVGLAQNFVGSNNLNMLVPEGQFGTRLQGGKDAASPRYIFTMLAPLARAVFHPQDDALLNYLQDDGQKIEPEWYMPILPMVLVNGADGIGTGWSTAIPNYNPRDIVLNLMRLINGEALDKMHPWYRGFTGGIEVQDKGKYKISGIIRQTSETTVEITELPVKTWTQTYKEQLEEWLVGTEKTPAWIKDYKEYHTDSKVHFEVTLAPEILAAAVTEGLEKKFKLTSSTSTSNMVCFDAEGRIRKYESAEEVLQDFYPRRLQYYAKRKDFVLGQLTEEWKRLDNRVRFVKEIISGLLVVQNRKKADIVADLRARKYDPVFKKKDEADGQDDQHDVNDNDHGYDYLLSMPIYSLTVEKIAQLEREKTEKRRELELLEAKSATDLWRTDLDAFLAQWEAFEAQMDEAESQQPATGKKSSKLPLTKKSKPKKNVAESEDEDVDDIINDGYGDFATVKKPSLKKPSEVTKVKPVIAPAAEASKLKPRREVKKKPLPAHNEMEVYLTNSPEDIKSELGLSTAETSPRLKGDHTASSSVSLSQSRVKPLSKSPAKPPESRNVQQGTSPSKSPVGTKKTATAKPPTSSITTTTTATKRDNATKSRKVVVTDSDDSDISAKNKLVKKSINRVPVGKKAPAKKPVIRAEDDDEDDNLGVPTTSLIKTARPARVRAAATMKAVYVGSDEDDDMSDSDNDGDGDFRIEVVDDDER</sequence>
<feature type="compositionally biased region" description="Acidic residues" evidence="17">
    <location>
        <begin position="27"/>
        <end position="40"/>
    </location>
</feature>
<dbReference type="Gene3D" id="1.10.268.10">
    <property type="entry name" value="Topoisomerase, domain 3"/>
    <property type="match status" value="1"/>
</dbReference>
<feature type="region of interest" description="Disordered" evidence="17">
    <location>
        <begin position="1532"/>
        <end position="1561"/>
    </location>
</feature>
<dbReference type="FunFam" id="3.30.565.10:FF:000004">
    <property type="entry name" value="DNA topoisomerase 2"/>
    <property type="match status" value="1"/>
</dbReference>
<evidence type="ECO:0000256" key="6">
    <source>
        <dbReference type="ARBA" id="ARBA00019635"/>
    </source>
</evidence>
<dbReference type="Pfam" id="PF16898">
    <property type="entry name" value="TOPRIM_C"/>
    <property type="match status" value="1"/>
</dbReference>
<feature type="region of interest" description="Disordered" evidence="17">
    <location>
        <begin position="1"/>
        <end position="125"/>
    </location>
</feature>
<evidence type="ECO:0000256" key="4">
    <source>
        <dbReference type="ARBA" id="ARBA00011080"/>
    </source>
</evidence>
<dbReference type="PROSITE" id="PS50880">
    <property type="entry name" value="TOPRIM"/>
    <property type="match status" value="1"/>
</dbReference>
<evidence type="ECO:0000259" key="19">
    <source>
        <dbReference type="PROSITE" id="PS52040"/>
    </source>
</evidence>
<dbReference type="Gene3D" id="3.90.199.10">
    <property type="entry name" value="Topoisomerase II, domain 5"/>
    <property type="match status" value="1"/>
</dbReference>
<dbReference type="Gene3D" id="3.30.1490.30">
    <property type="match status" value="1"/>
</dbReference>
<dbReference type="GO" id="GO:0003918">
    <property type="term" value="F:DNA topoisomerase type II (double strand cut, ATP-hydrolyzing) activity"/>
    <property type="evidence" value="ECO:0007669"/>
    <property type="project" value="UniProtKB-UniRule"/>
</dbReference>
<evidence type="ECO:0000256" key="9">
    <source>
        <dbReference type="ARBA" id="ARBA00022840"/>
    </source>
</evidence>
<dbReference type="FunFam" id="3.40.50.670:FF:000001">
    <property type="entry name" value="DNA topoisomerase 2"/>
    <property type="match status" value="2"/>
</dbReference>
<reference evidence="20 21" key="1">
    <citation type="journal article" date="2019" name="Sci. Rep.">
        <title>Comparative genomics of chytrid fungi reveal insights into the obligate biotrophic and pathogenic lifestyle of Synchytrium endobioticum.</title>
        <authorList>
            <person name="van de Vossenberg B.T.L.H."/>
            <person name="Warris S."/>
            <person name="Nguyen H.D.T."/>
            <person name="van Gent-Pelzer M.P.E."/>
            <person name="Joly D.L."/>
            <person name="van de Geest H.C."/>
            <person name="Bonants P.J.M."/>
            <person name="Smith D.S."/>
            <person name="Levesque C.A."/>
            <person name="van der Lee T.A.J."/>
        </authorList>
    </citation>
    <scope>NUCLEOTIDE SEQUENCE [LARGE SCALE GENOMIC DNA]</scope>
    <source>
        <strain evidence="20 21">MB42</strain>
    </source>
</reference>
<dbReference type="SMART" id="SM00433">
    <property type="entry name" value="TOP2c"/>
    <property type="match status" value="1"/>
</dbReference>
<feature type="compositionally biased region" description="Acidic residues" evidence="17">
    <location>
        <begin position="1534"/>
        <end position="1548"/>
    </location>
</feature>
<evidence type="ECO:0000256" key="14">
    <source>
        <dbReference type="ARBA" id="ARBA00053943"/>
    </source>
</evidence>
<dbReference type="EC" id="5.6.2.2" evidence="5 16"/>
<keyword evidence="13 15" id="KW-0413">Isomerase</keyword>
<feature type="active site" description="O-(5'-phospho-DNA)-tyrosine intermediate" evidence="15">
    <location>
        <position position="897"/>
    </location>
</feature>
<keyword evidence="9 16" id="KW-0067">ATP-binding</keyword>
<dbReference type="CDD" id="cd16930">
    <property type="entry name" value="HATPase_TopII-like"/>
    <property type="match status" value="1"/>
</dbReference>
<comment type="caution">
    <text evidence="20">The sequence shown here is derived from an EMBL/GenBank/DDBJ whole genome shotgun (WGS) entry which is preliminary data.</text>
</comment>
<dbReference type="SUPFAM" id="SSF56719">
    <property type="entry name" value="Type II DNA topoisomerase"/>
    <property type="match status" value="1"/>
</dbReference>
<dbReference type="Pfam" id="PF01751">
    <property type="entry name" value="Toprim"/>
    <property type="match status" value="1"/>
</dbReference>
<comment type="cofactor">
    <cofactor evidence="2">
        <name>Ca(2+)</name>
        <dbReference type="ChEBI" id="CHEBI:29108"/>
    </cofactor>
</comment>
<feature type="domain" description="Toprim" evidence="18">
    <location>
        <begin position="557"/>
        <end position="671"/>
    </location>
</feature>
<dbReference type="GO" id="GO:0000819">
    <property type="term" value="P:sister chromatid segregation"/>
    <property type="evidence" value="ECO:0007669"/>
    <property type="project" value="TreeGrafter"/>
</dbReference>
<comment type="catalytic activity">
    <reaction evidence="1 15 16">
        <text>ATP-dependent breakage, passage and rejoining of double-stranded DNA.</text>
        <dbReference type="EC" id="5.6.2.2"/>
    </reaction>
</comment>
<feature type="compositionally biased region" description="Low complexity" evidence="17">
    <location>
        <begin position="1426"/>
        <end position="1445"/>
    </location>
</feature>
<dbReference type="FunFam" id="3.30.1360.40:FF:000003">
    <property type="entry name" value="DNA topoisomerase 2"/>
    <property type="match status" value="1"/>
</dbReference>
<proteinExistence type="inferred from homology"/>
<keyword evidence="12 15" id="KW-0238">DNA-binding</keyword>
<dbReference type="EMBL" id="QEAN01000197">
    <property type="protein sequence ID" value="TPX43492.1"/>
    <property type="molecule type" value="Genomic_DNA"/>
</dbReference>
<dbReference type="InterPro" id="IPR036890">
    <property type="entry name" value="HATPase_C_sf"/>
</dbReference>
<dbReference type="PRINTS" id="PR00418">
    <property type="entry name" value="TPI2FAMILY"/>
</dbReference>
<dbReference type="CDD" id="cd03481">
    <property type="entry name" value="TopoIIA_Trans_ScTopoIIA"/>
    <property type="match status" value="1"/>
</dbReference>
<dbReference type="GO" id="GO:0000712">
    <property type="term" value="P:resolution of meiotic recombination intermediates"/>
    <property type="evidence" value="ECO:0007669"/>
    <property type="project" value="TreeGrafter"/>
</dbReference>
<keyword evidence="10" id="KW-0460">Magnesium</keyword>
<dbReference type="InterPro" id="IPR018522">
    <property type="entry name" value="TopoIIA_CS"/>
</dbReference>
<dbReference type="Gene3D" id="3.30.565.10">
    <property type="entry name" value="Histidine kinase-like ATPase, C-terminal domain"/>
    <property type="match status" value="1"/>
</dbReference>
<dbReference type="STRING" id="286115.A0A507CW91"/>
<evidence type="ECO:0000313" key="21">
    <source>
        <dbReference type="Proteomes" id="UP000317494"/>
    </source>
</evidence>
<dbReference type="InterPro" id="IPR013759">
    <property type="entry name" value="Topo_IIA_B_C"/>
</dbReference>
<feature type="region of interest" description="Disordered" evidence="17">
    <location>
        <begin position="1307"/>
        <end position="1508"/>
    </location>
</feature>
<dbReference type="Proteomes" id="UP000317494">
    <property type="component" value="Unassembled WGS sequence"/>
</dbReference>
<dbReference type="InterPro" id="IPR013760">
    <property type="entry name" value="Topo_IIA-like_dom_sf"/>
</dbReference>
<name>A0A507CW91_9FUNG</name>
<dbReference type="InterPro" id="IPR002205">
    <property type="entry name" value="Topo_IIA_dom_A"/>
</dbReference>
<dbReference type="CDD" id="cd00187">
    <property type="entry name" value="TOP4c"/>
    <property type="match status" value="1"/>
</dbReference>
<keyword evidence="11 15" id="KW-0799">Topoisomerase</keyword>